<name>A0A5J4R0G5_9ZZZZ</name>
<gene>
    <name evidence="3" type="ORF">EZS27_023556</name>
</gene>
<comment type="caution">
    <text evidence="3">The sequence shown here is derived from an EMBL/GenBank/DDBJ whole genome shotgun (WGS) entry which is preliminary data.</text>
</comment>
<protein>
    <submittedName>
        <fullName evidence="3">N N'-diacetylbacillosaminyl-diphospho-undecaprenol alpha-1 3-N-acetylgalactosaminyltransferase</fullName>
        <ecNumber evidence="3">2.4.1.290</ecNumber>
    </submittedName>
</protein>
<keyword evidence="3" id="KW-0808">Transferase</keyword>
<dbReference type="InterPro" id="IPR028098">
    <property type="entry name" value="Glyco_trans_4-like_N"/>
</dbReference>
<organism evidence="3">
    <name type="scientific">termite gut metagenome</name>
    <dbReference type="NCBI Taxonomy" id="433724"/>
    <lineage>
        <taxon>unclassified sequences</taxon>
        <taxon>metagenomes</taxon>
        <taxon>organismal metagenomes</taxon>
    </lineage>
</organism>
<accession>A0A5J4R0G5</accession>
<reference evidence="3" key="1">
    <citation type="submission" date="2019-03" db="EMBL/GenBank/DDBJ databases">
        <title>Single cell metagenomics reveals metabolic interactions within the superorganism composed of flagellate Streblomastix strix and complex community of Bacteroidetes bacteria on its surface.</title>
        <authorList>
            <person name="Treitli S.C."/>
            <person name="Kolisko M."/>
            <person name="Husnik F."/>
            <person name="Keeling P."/>
            <person name="Hampl V."/>
        </authorList>
    </citation>
    <scope>NUCLEOTIDE SEQUENCE</scope>
    <source>
        <strain evidence="3">STM</strain>
    </source>
</reference>
<dbReference type="GO" id="GO:0102335">
    <property type="term" value="F:N,N'-diacetylbacillosaminyl-diphospho-undecaprenol alpha-1,3-N-acetylgalactosaminyltransferase activity"/>
    <property type="evidence" value="ECO:0007669"/>
    <property type="project" value="UniProtKB-EC"/>
</dbReference>
<feature type="domain" description="Glycosyl transferase family 1" evidence="1">
    <location>
        <begin position="247"/>
        <end position="385"/>
    </location>
</feature>
<evidence type="ECO:0000313" key="3">
    <source>
        <dbReference type="EMBL" id="KAA6327456.1"/>
    </source>
</evidence>
<sequence>MRVLLVNTSERMGGAAVATTRLMEALKNNGIKVKLLVRDKQTDNISVVQLESNYLHNVWNFVWERILIWRANHFKKANLFAVDIANTGTSITSLSEFKEADIVHLHWINQGMLSLKNIQKILASGKPVVWTMHDMWPCTGICHHAYTCTRFKEECGNCRFLAYPKQHDLSYRVLKKKKNLYAQANIEFVVVSNWLASRVKDSTLLKDKNITIIPNPLPFDIFIIRNRIHCRQKLSLPLSKHILIFGAARIDADIKGFQYLIDSICYLINNEIILAEKLHLIIFGGLKSSMPFFNTIPVSYTYCGIIKDINMISELYSASNVVVSSSLYETFGQTLIEAMACGCMPVSFNNSGQTDIIDHKQTGFLAEYLSVESLAEGIRWAMFEAPKQISPEDIRKKAVTRYSESRIAKKYIEIYDRIISDYV</sequence>
<dbReference type="Gene3D" id="3.40.50.2000">
    <property type="entry name" value="Glycogen Phosphorylase B"/>
    <property type="match status" value="2"/>
</dbReference>
<dbReference type="Pfam" id="PF00534">
    <property type="entry name" value="Glycos_transf_1"/>
    <property type="match status" value="1"/>
</dbReference>
<keyword evidence="3" id="KW-0328">Glycosyltransferase</keyword>
<evidence type="ECO:0000259" key="1">
    <source>
        <dbReference type="Pfam" id="PF00534"/>
    </source>
</evidence>
<evidence type="ECO:0000259" key="2">
    <source>
        <dbReference type="Pfam" id="PF13439"/>
    </source>
</evidence>
<dbReference type="AlphaFoldDB" id="A0A5J4R0G5"/>
<feature type="domain" description="Glycosyltransferase subfamily 4-like N-terminal" evidence="2">
    <location>
        <begin position="12"/>
        <end position="216"/>
    </location>
</feature>
<dbReference type="PANTHER" id="PTHR12526">
    <property type="entry name" value="GLYCOSYLTRANSFERASE"/>
    <property type="match status" value="1"/>
</dbReference>
<dbReference type="SUPFAM" id="SSF53756">
    <property type="entry name" value="UDP-Glycosyltransferase/glycogen phosphorylase"/>
    <property type="match status" value="1"/>
</dbReference>
<proteinExistence type="predicted"/>
<dbReference type="EC" id="2.4.1.290" evidence="3"/>
<dbReference type="Pfam" id="PF13439">
    <property type="entry name" value="Glyco_transf_4"/>
    <property type="match status" value="1"/>
</dbReference>
<dbReference type="EMBL" id="SNRY01001989">
    <property type="protein sequence ID" value="KAA6327456.1"/>
    <property type="molecule type" value="Genomic_DNA"/>
</dbReference>
<dbReference type="InterPro" id="IPR001296">
    <property type="entry name" value="Glyco_trans_1"/>
</dbReference>
<dbReference type="PANTHER" id="PTHR12526:SF637">
    <property type="entry name" value="GLYCOSYLTRANSFERASE EPSF-RELATED"/>
    <property type="match status" value="1"/>
</dbReference>